<evidence type="ECO:0000313" key="3">
    <source>
        <dbReference type="Proteomes" id="UP000219602"/>
    </source>
</evidence>
<evidence type="ECO:0000313" key="2">
    <source>
        <dbReference type="EMBL" id="PCD38691.1"/>
    </source>
</evidence>
<comment type="caution">
    <text evidence="2">The sequence shown here is derived from an EMBL/GenBank/DDBJ whole genome shotgun (WGS) entry which is preliminary data.</text>
</comment>
<evidence type="ECO:0000256" key="1">
    <source>
        <dbReference type="SAM" id="MobiDB-lite"/>
    </source>
</evidence>
<dbReference type="EMBL" id="MABQ02000004">
    <property type="protein sequence ID" value="PCD38691.1"/>
    <property type="molecule type" value="Genomic_DNA"/>
</dbReference>
<proteinExistence type="predicted"/>
<reference evidence="2 3" key="2">
    <citation type="journal article" date="2017" name="Sci. Rep.">
        <title>A mobile pathogenicity chromosome in Fusarium oxysporum for infection of multiple cucurbit species.</title>
        <authorList>
            <person name="van Dam P."/>
            <person name="Fokkens L."/>
            <person name="Ayukawa Y."/>
            <person name="van der Gragt M."/>
            <person name="Ter Horst A."/>
            <person name="Brankovics B."/>
            <person name="Houterman P.M."/>
            <person name="Arie T."/>
            <person name="Rep M."/>
        </authorList>
    </citation>
    <scope>NUCLEOTIDE SEQUENCE [LARGE SCALE GENOMIC DNA]</scope>
    <source>
        <strain evidence="2 3">Forc016</strain>
    </source>
</reference>
<name>A0A2H3H7V7_FUSOX</name>
<accession>A0A2H3H7V7</accession>
<feature type="compositionally biased region" description="Basic and acidic residues" evidence="1">
    <location>
        <begin position="8"/>
        <end position="23"/>
    </location>
</feature>
<gene>
    <name evidence="2" type="ORF">AU210_007157</name>
</gene>
<protein>
    <submittedName>
        <fullName evidence="2">Uncharacterized protein</fullName>
    </submittedName>
</protein>
<sequence length="347" mass="39390">MVELMDVDSEHEHTEAKYEDKATYESMQIDSGDMTTCISTKSKFNPGSFSKTPASRGIGLLKTRTNRFIKASNRKFKGKKRQKKLDRSTTPNLKQHVPIRRHEKQQLSEGNLHEIRKKQSASVISLSHRLIGLNPLGSFAENCEKTIPDWITLLGKTMLPTFINSSHPCIIAAFKAVDSIICGDEGTHLLRRLAYIELMRLFASLEAIIKYERETGRISREPGYGNASLALDIYMSAQESHPHPNDLRRELRERKRAGRSWEDLAKLSPLLSMIYLEAAEPVVKDFKRFDSATLKLVAARVLEECPKELVQISIQLAERVESAVRSDLLFDMRQVTAARIRQSLKLA</sequence>
<feature type="region of interest" description="Disordered" evidence="1">
    <location>
        <begin position="1"/>
        <end position="24"/>
    </location>
</feature>
<dbReference type="Proteomes" id="UP000219602">
    <property type="component" value="Chromosome 5"/>
</dbReference>
<reference evidence="2 3" key="1">
    <citation type="journal article" date="2016" name="Environ. Microbiol.">
        <title>Effector profiles distinguish formae speciales of Fusarium oxysporum.</title>
        <authorList>
            <person name="van Dam P."/>
            <person name="Fokkens L."/>
            <person name="Schmidt S.M."/>
            <person name="Linmans J.H."/>
            <person name="Kistler H.C."/>
            <person name="Ma L.J."/>
            <person name="Rep M."/>
        </authorList>
    </citation>
    <scope>NUCLEOTIDE SEQUENCE [LARGE SCALE GENOMIC DNA]</scope>
    <source>
        <strain evidence="2 3">Forc016</strain>
    </source>
</reference>
<dbReference type="STRING" id="327505.A0A2H3H7V7"/>
<organism evidence="2 3">
    <name type="scientific">Fusarium oxysporum f. sp. radicis-cucumerinum</name>
    <dbReference type="NCBI Taxonomy" id="327505"/>
    <lineage>
        <taxon>Eukaryota</taxon>
        <taxon>Fungi</taxon>
        <taxon>Dikarya</taxon>
        <taxon>Ascomycota</taxon>
        <taxon>Pezizomycotina</taxon>
        <taxon>Sordariomycetes</taxon>
        <taxon>Hypocreomycetidae</taxon>
        <taxon>Hypocreales</taxon>
        <taxon>Nectriaceae</taxon>
        <taxon>Fusarium</taxon>
        <taxon>Fusarium oxysporum species complex</taxon>
    </lineage>
</organism>
<dbReference type="AlphaFoldDB" id="A0A2H3H7V7"/>